<dbReference type="EMBL" id="JADWYR010000002">
    <property type="protein sequence ID" value="MBG9377265.1"/>
    <property type="molecule type" value="Genomic_DNA"/>
</dbReference>
<keyword evidence="1" id="KW-0732">Signal</keyword>
<dbReference type="RefSeq" id="WP_196991357.1">
    <property type="nucleotide sequence ID" value="NZ_JADWYR010000002.1"/>
</dbReference>
<dbReference type="Proteomes" id="UP000628448">
    <property type="component" value="Unassembled WGS sequence"/>
</dbReference>
<name>A0A931E432_9BACT</name>
<evidence type="ECO:0000313" key="2">
    <source>
        <dbReference type="EMBL" id="MBG9377265.1"/>
    </source>
</evidence>
<proteinExistence type="predicted"/>
<organism evidence="2 3">
    <name type="scientific">Panacibacter microcysteis</name>
    <dbReference type="NCBI Taxonomy" id="2793269"/>
    <lineage>
        <taxon>Bacteria</taxon>
        <taxon>Pseudomonadati</taxon>
        <taxon>Bacteroidota</taxon>
        <taxon>Chitinophagia</taxon>
        <taxon>Chitinophagales</taxon>
        <taxon>Chitinophagaceae</taxon>
        <taxon>Panacibacter</taxon>
    </lineage>
</organism>
<gene>
    <name evidence="2" type="ORF">I5907_13570</name>
</gene>
<evidence type="ECO:0000256" key="1">
    <source>
        <dbReference type="SAM" id="SignalP"/>
    </source>
</evidence>
<protein>
    <submittedName>
        <fullName evidence="2">Porin</fullName>
    </submittedName>
</protein>
<keyword evidence="3" id="KW-1185">Reference proteome</keyword>
<accession>A0A931E432</accession>
<comment type="caution">
    <text evidence="2">The sequence shown here is derived from an EMBL/GenBank/DDBJ whole genome shotgun (WGS) entry which is preliminary data.</text>
</comment>
<dbReference type="InterPro" id="IPR011486">
    <property type="entry name" value="BBP2"/>
</dbReference>
<sequence length="360" mass="40085">MKSLLITAVTTAISASVFAQDSTKTNPLTISGYTEVYYSYDFNKPVNNTGAGFLYSYNRNNEINLNIGFIKAAYNTESVRANLALAAGTYVNANYAAEQGVLKNIYEANAGIKLSKKSELWLDAGIFSSHIGFESAVGKDCPTLTRSLLAENSPYFETGAKLGYTSPDSKWFLSALLLNGWQRIQRVDGNTTPAFGTQVTYKPSEKVTLNYSTFAGNDKPDSVKQMRYFQNFYGIFRLSGKIGITAGFDYGMEQQAKGTSEMNHWYSPVIIVSIVPNEKNAIALRGEYYRDVNGVIVPSNTPNGFRTFGWSINYDRKLLENALWRIELRSLHGKDNYFIKQNNEVTNNSLFLTTSLCVGF</sequence>
<evidence type="ECO:0000313" key="3">
    <source>
        <dbReference type="Proteomes" id="UP000628448"/>
    </source>
</evidence>
<feature type="signal peptide" evidence="1">
    <location>
        <begin position="1"/>
        <end position="19"/>
    </location>
</feature>
<reference evidence="2" key="1">
    <citation type="submission" date="2020-11" db="EMBL/GenBank/DDBJ databases">
        <title>Bacterial whole genome sequence for Panacibacter sp. DH6.</title>
        <authorList>
            <person name="Le V."/>
            <person name="Ko S."/>
            <person name="Ahn C.-Y."/>
            <person name="Oh H.-M."/>
        </authorList>
    </citation>
    <scope>NUCLEOTIDE SEQUENCE</scope>
    <source>
        <strain evidence="2">DH6</strain>
    </source>
</reference>
<feature type="chain" id="PRO_5036702742" evidence="1">
    <location>
        <begin position="20"/>
        <end position="360"/>
    </location>
</feature>
<dbReference type="AlphaFoldDB" id="A0A931E432"/>
<dbReference type="Pfam" id="PF07642">
    <property type="entry name" value="BBP2"/>
    <property type="match status" value="1"/>
</dbReference>